<sequence length="109" mass="12529">MSRDPATPWPDSVRIVGLGVHRGRALHRVRPDFAESAQDAGEPRVPRFWGSCRQTHRLFWRQKGRKGNNSFAFVLRKINLGKLVLFIDELGRCPAWRLRAALSAHQSRM</sequence>
<evidence type="ECO:0000313" key="3">
    <source>
        <dbReference type="Proteomes" id="UP000030765"/>
    </source>
</evidence>
<evidence type="ECO:0000313" key="1">
    <source>
        <dbReference type="EMBL" id="KFB49610.1"/>
    </source>
</evidence>
<name>A0A084WHB6_ANOSI</name>
<dbReference type="Proteomes" id="UP000030765">
    <property type="component" value="Unassembled WGS sequence"/>
</dbReference>
<reference evidence="1 3" key="1">
    <citation type="journal article" date="2014" name="BMC Genomics">
        <title>Genome sequence of Anopheles sinensis provides insight into genetics basis of mosquito competence for malaria parasites.</title>
        <authorList>
            <person name="Zhou D."/>
            <person name="Zhang D."/>
            <person name="Ding G."/>
            <person name="Shi L."/>
            <person name="Hou Q."/>
            <person name="Ye Y."/>
            <person name="Xu Y."/>
            <person name="Zhou H."/>
            <person name="Xiong C."/>
            <person name="Li S."/>
            <person name="Yu J."/>
            <person name="Hong S."/>
            <person name="Yu X."/>
            <person name="Zou P."/>
            <person name="Chen C."/>
            <person name="Chang X."/>
            <person name="Wang W."/>
            <person name="Lv Y."/>
            <person name="Sun Y."/>
            <person name="Ma L."/>
            <person name="Shen B."/>
            <person name="Zhu C."/>
        </authorList>
    </citation>
    <scope>NUCLEOTIDE SEQUENCE [LARGE SCALE GENOMIC DNA]</scope>
</reference>
<dbReference type="EMBL" id="ATLV01023800">
    <property type="status" value="NOT_ANNOTATED_CDS"/>
    <property type="molecule type" value="Genomic_DNA"/>
</dbReference>
<protein>
    <submittedName>
        <fullName evidence="1 2">P-loop domain protein, KAP family</fullName>
    </submittedName>
</protein>
<evidence type="ECO:0000313" key="2">
    <source>
        <dbReference type="EnsemblMetazoa" id="ASIC017625-PA"/>
    </source>
</evidence>
<gene>
    <name evidence="1" type="ORF">ZHAS_00017625</name>
</gene>
<dbReference type="VEuPathDB" id="VectorBase:ASIC017625"/>
<organism evidence="1">
    <name type="scientific">Anopheles sinensis</name>
    <name type="common">Mosquito</name>
    <dbReference type="NCBI Taxonomy" id="74873"/>
    <lineage>
        <taxon>Eukaryota</taxon>
        <taxon>Metazoa</taxon>
        <taxon>Ecdysozoa</taxon>
        <taxon>Arthropoda</taxon>
        <taxon>Hexapoda</taxon>
        <taxon>Insecta</taxon>
        <taxon>Pterygota</taxon>
        <taxon>Neoptera</taxon>
        <taxon>Endopterygota</taxon>
        <taxon>Diptera</taxon>
        <taxon>Nematocera</taxon>
        <taxon>Culicoidea</taxon>
        <taxon>Culicidae</taxon>
        <taxon>Anophelinae</taxon>
        <taxon>Anopheles</taxon>
    </lineage>
</organism>
<proteinExistence type="predicted"/>
<dbReference type="AlphaFoldDB" id="A0A084WHB6"/>
<reference evidence="2" key="2">
    <citation type="submission" date="2020-05" db="UniProtKB">
        <authorList>
            <consortium name="EnsemblMetazoa"/>
        </authorList>
    </citation>
    <scope>IDENTIFICATION</scope>
</reference>
<dbReference type="EnsemblMetazoa" id="ASIC017625-RA">
    <property type="protein sequence ID" value="ASIC017625-PA"/>
    <property type="gene ID" value="ASIC017625"/>
</dbReference>
<keyword evidence="3" id="KW-1185">Reference proteome</keyword>
<accession>A0A084WHB6</accession>
<dbReference type="EMBL" id="KE525346">
    <property type="protein sequence ID" value="KFB49610.1"/>
    <property type="molecule type" value="Genomic_DNA"/>
</dbReference>